<proteinExistence type="predicted"/>
<dbReference type="SUPFAM" id="SSF51735">
    <property type="entry name" value="NAD(P)-binding Rossmann-fold domains"/>
    <property type="match status" value="1"/>
</dbReference>
<dbReference type="PANTHER" id="PTHR43574">
    <property type="entry name" value="EPIMERASE-RELATED"/>
    <property type="match status" value="1"/>
</dbReference>
<reference evidence="3 4" key="1">
    <citation type="submission" date="2016-02" db="EMBL/GenBank/DDBJ databases">
        <title>Draft Genome for Tepidibacillus decaturensis nov. sp. Strain Z9, an Anaerobic, Moderately Thermophilic and Heterotrophic Bacterium from Deep Subsurface of the Illinois Basin, USA.</title>
        <authorList>
            <person name="Dong Y."/>
            <person name="Chang J.Y."/>
            <person name="Sanford R."/>
            <person name="Fouke B.W."/>
        </authorList>
    </citation>
    <scope>NUCLEOTIDE SEQUENCE [LARGE SCALE GENOMIC DNA]</scope>
    <source>
        <strain evidence="3 4">Z9</strain>
    </source>
</reference>
<dbReference type="EMBL" id="LSKU01000001">
    <property type="protein sequence ID" value="KXG44722.1"/>
    <property type="molecule type" value="Genomic_DNA"/>
</dbReference>
<feature type="domain" description="NAD-dependent epimerase/dehydratase" evidence="2">
    <location>
        <begin position="3"/>
        <end position="243"/>
    </location>
</feature>
<comment type="caution">
    <text evidence="3">The sequence shown here is derived from an EMBL/GenBank/DDBJ whole genome shotgun (WGS) entry which is preliminary data.</text>
</comment>
<keyword evidence="4" id="KW-1185">Reference proteome</keyword>
<dbReference type="InterPro" id="IPR001509">
    <property type="entry name" value="Epimerase_deHydtase"/>
</dbReference>
<dbReference type="Gene3D" id="3.90.25.10">
    <property type="entry name" value="UDP-galactose 4-epimerase, domain 1"/>
    <property type="match status" value="1"/>
</dbReference>
<dbReference type="PRINTS" id="PR01713">
    <property type="entry name" value="NUCEPIMERASE"/>
</dbReference>
<evidence type="ECO:0000259" key="2">
    <source>
        <dbReference type="Pfam" id="PF01370"/>
    </source>
</evidence>
<evidence type="ECO:0000313" key="4">
    <source>
        <dbReference type="Proteomes" id="UP000070352"/>
    </source>
</evidence>
<dbReference type="RefSeq" id="WP_068726788.1">
    <property type="nucleotide sequence ID" value="NZ_LSKU01000001.1"/>
</dbReference>
<dbReference type="Pfam" id="PF01370">
    <property type="entry name" value="Epimerase"/>
    <property type="match status" value="1"/>
</dbReference>
<dbReference type="AlphaFoldDB" id="A0A135L6W5"/>
<organism evidence="3 4">
    <name type="scientific">Tepidibacillus decaturensis</name>
    <dbReference type="NCBI Taxonomy" id="1413211"/>
    <lineage>
        <taxon>Bacteria</taxon>
        <taxon>Bacillati</taxon>
        <taxon>Bacillota</taxon>
        <taxon>Bacilli</taxon>
        <taxon>Bacillales</taxon>
        <taxon>Bacillaceae</taxon>
        <taxon>Tepidibacillus</taxon>
    </lineage>
</organism>
<gene>
    <name evidence="3" type="ORF">U473_12330</name>
</gene>
<name>A0A135L6W5_9BACI</name>
<dbReference type="STRING" id="1413211.U473_12330"/>
<dbReference type="Gene3D" id="3.40.50.720">
    <property type="entry name" value="NAD(P)-binding Rossmann-like Domain"/>
    <property type="match status" value="1"/>
</dbReference>
<dbReference type="OrthoDB" id="9811743at2"/>
<dbReference type="InterPro" id="IPR036291">
    <property type="entry name" value="NAD(P)-bd_dom_sf"/>
</dbReference>
<keyword evidence="1" id="KW-0520">NAD</keyword>
<evidence type="ECO:0000313" key="3">
    <source>
        <dbReference type="EMBL" id="KXG44722.1"/>
    </source>
</evidence>
<protein>
    <submittedName>
        <fullName evidence="3">UDP-glucose 4-epimerase</fullName>
    </submittedName>
</protein>
<sequence>MKILVTGGAGFIGHHLAIQLLQKDHHIIIVDELNSYYSQERKLKLLERVIRMGKVDFYQENLIDENFVKELFKQNAFDVVVHLAAMPGVAYSIEHPGIYIDSNIKATINLLKWAGETGVKQVIFASSSSVYGDQEGTPLSEGMANGKVISPYAASKVSGEAFCNVYQQLYGFQLTILRFFTVYGPFGRPDMAISKFIKKLLQGEEIEVFALDSARDYTYIDDIIAGITKAIERPATNEVYNLGFGQPVSMNKLLQEFKKHFPQMRIVKKPWRTGDVKMTWADISKAKEQLGYQPTTSIVEGLSRTITWAKEHQEIL</sequence>
<dbReference type="Proteomes" id="UP000070352">
    <property type="component" value="Unassembled WGS sequence"/>
</dbReference>
<accession>A0A135L6W5</accession>
<evidence type="ECO:0000256" key="1">
    <source>
        <dbReference type="ARBA" id="ARBA00023027"/>
    </source>
</evidence>